<dbReference type="OrthoDB" id="5684515at2"/>
<dbReference type="EMBL" id="AQHR01000096">
    <property type="protein sequence ID" value="EON75841.1"/>
    <property type="molecule type" value="Genomic_DNA"/>
</dbReference>
<sequence length="112" mass="12766">MINYNNRKFRPVSNSENGETSADTVFLYKQIGDVLTSSYSGGEILQGHLMGQVDAEGNIEMCYHQINRRGELNSGLCRSRPELMENGKIRLFETWQWFTGDKSKGESILEEI</sequence>
<proteinExistence type="predicted"/>
<organism evidence="1 2">
    <name type="scientific">Lunatimonas lonarensis</name>
    <dbReference type="NCBI Taxonomy" id="1232681"/>
    <lineage>
        <taxon>Bacteria</taxon>
        <taxon>Pseudomonadati</taxon>
        <taxon>Bacteroidota</taxon>
        <taxon>Cytophagia</taxon>
        <taxon>Cytophagales</taxon>
        <taxon>Cyclobacteriaceae</taxon>
    </lineage>
</organism>
<gene>
    <name evidence="1" type="ORF">ADIS_3732</name>
</gene>
<keyword evidence="2" id="KW-1185">Reference proteome</keyword>
<dbReference type="Pfam" id="PF26421">
    <property type="entry name" value="Avidin_like"/>
    <property type="match status" value="1"/>
</dbReference>
<accession>R7ZNZ5</accession>
<name>R7ZNZ5_9BACT</name>
<reference evidence="1 2" key="1">
    <citation type="submission" date="2013-02" db="EMBL/GenBank/DDBJ databases">
        <title>A novel strain isolated from Lonar lake, Maharashtra, India.</title>
        <authorList>
            <person name="Singh A."/>
        </authorList>
    </citation>
    <scope>NUCLEOTIDE SEQUENCE [LARGE SCALE GENOMIC DNA]</scope>
    <source>
        <strain evidence="1 2">AK24</strain>
    </source>
</reference>
<dbReference type="STRING" id="1232681.ADIS_3732"/>
<dbReference type="InterPro" id="IPR058595">
    <property type="entry name" value="Avidin-like"/>
</dbReference>
<comment type="caution">
    <text evidence="1">The sequence shown here is derived from an EMBL/GenBank/DDBJ whole genome shotgun (WGS) entry which is preliminary data.</text>
</comment>
<evidence type="ECO:0000313" key="1">
    <source>
        <dbReference type="EMBL" id="EON75841.1"/>
    </source>
</evidence>
<dbReference type="RefSeq" id="WP_010855863.1">
    <property type="nucleotide sequence ID" value="NZ_AQHR01000096.1"/>
</dbReference>
<evidence type="ECO:0000313" key="2">
    <source>
        <dbReference type="Proteomes" id="UP000013909"/>
    </source>
</evidence>
<dbReference type="Proteomes" id="UP000013909">
    <property type="component" value="Unassembled WGS sequence"/>
</dbReference>
<dbReference type="AlphaFoldDB" id="R7ZNZ5"/>
<protein>
    <recommendedName>
        <fullName evidence="3">N-acetylglutamate synthase</fullName>
    </recommendedName>
</protein>
<evidence type="ECO:0008006" key="3">
    <source>
        <dbReference type="Google" id="ProtNLM"/>
    </source>
</evidence>